<dbReference type="PANTHER" id="PTHR43433:SF5">
    <property type="entry name" value="AB HYDROLASE-1 DOMAIN-CONTAINING PROTEIN"/>
    <property type="match status" value="1"/>
</dbReference>
<dbReference type="SUPFAM" id="SSF53474">
    <property type="entry name" value="alpha/beta-Hydrolases"/>
    <property type="match status" value="1"/>
</dbReference>
<dbReference type="PANTHER" id="PTHR43433">
    <property type="entry name" value="HYDROLASE, ALPHA/BETA FOLD FAMILY PROTEIN"/>
    <property type="match status" value="1"/>
</dbReference>
<dbReference type="InterPro" id="IPR029058">
    <property type="entry name" value="AB_hydrolase_fold"/>
</dbReference>
<dbReference type="Pfam" id="PF00561">
    <property type="entry name" value="Abhydrolase_1"/>
    <property type="match status" value="1"/>
</dbReference>
<dbReference type="GO" id="GO:0016787">
    <property type="term" value="F:hydrolase activity"/>
    <property type="evidence" value="ECO:0007669"/>
    <property type="project" value="UniProtKB-KW"/>
</dbReference>
<keyword evidence="3" id="KW-1185">Reference proteome</keyword>
<evidence type="ECO:0000313" key="3">
    <source>
        <dbReference type="Proteomes" id="UP001500280"/>
    </source>
</evidence>
<keyword evidence="2" id="KW-0378">Hydrolase</keyword>
<dbReference type="InterPro" id="IPR000073">
    <property type="entry name" value="AB_hydrolase_1"/>
</dbReference>
<reference evidence="2 3" key="1">
    <citation type="journal article" date="2019" name="Int. J. Syst. Evol. Microbiol.">
        <title>The Global Catalogue of Microorganisms (GCM) 10K type strain sequencing project: providing services to taxonomists for standard genome sequencing and annotation.</title>
        <authorList>
            <consortium name="The Broad Institute Genomics Platform"/>
            <consortium name="The Broad Institute Genome Sequencing Center for Infectious Disease"/>
            <person name="Wu L."/>
            <person name="Ma J."/>
        </authorList>
    </citation>
    <scope>NUCLEOTIDE SEQUENCE [LARGE SCALE GENOMIC DNA]</scope>
    <source>
        <strain evidence="2 3">JCM 14307</strain>
    </source>
</reference>
<accession>A0ABN2GP84</accession>
<feature type="domain" description="AB hydrolase-1" evidence="1">
    <location>
        <begin position="44"/>
        <end position="260"/>
    </location>
</feature>
<dbReference type="Proteomes" id="UP001500280">
    <property type="component" value="Unassembled WGS sequence"/>
</dbReference>
<dbReference type="InterPro" id="IPR050471">
    <property type="entry name" value="AB_hydrolase"/>
</dbReference>
<dbReference type="Gene3D" id="3.40.50.1820">
    <property type="entry name" value="alpha/beta hydrolase"/>
    <property type="match status" value="1"/>
</dbReference>
<protein>
    <submittedName>
        <fullName evidence="2">Alpha/beta hydrolase</fullName>
    </submittedName>
</protein>
<dbReference type="EMBL" id="BAAANF010000004">
    <property type="protein sequence ID" value="GAA1674542.1"/>
    <property type="molecule type" value="Genomic_DNA"/>
</dbReference>
<proteinExistence type="predicted"/>
<name>A0ABN2GP84_9ACTN</name>
<gene>
    <name evidence="2" type="ORF">GCM10009745_17030</name>
</gene>
<dbReference type="PRINTS" id="PR00111">
    <property type="entry name" value="ABHYDROLASE"/>
</dbReference>
<evidence type="ECO:0000259" key="1">
    <source>
        <dbReference type="Pfam" id="PF00561"/>
    </source>
</evidence>
<sequence length="278" mass="30313">MSTCNHDSHARSLARIGQTGRVPYATALDGVRIGYQVSGAGQPLVLLAGQSNNHTWWDPVRGDFEAAYQTITLDWRGTGISDKPDEVYSTPGFAEDVIAVLDELGLPSAHVYGTSMGGRVAQWVAINHADRLDRLILGCTSPGPAHGYERSQELRRALADPVRGGRVLVDLMYTPQWRATNPGPYPVLGDRDMPPYAKGRHLVASNKHEAWEQLPEITAPTLILHGSEDIFSPVANAQLLADRIPNSRAEIIHGARHAYFHEYRAVASPLALAFLQAG</sequence>
<comment type="caution">
    <text evidence="2">The sequence shown here is derived from an EMBL/GenBank/DDBJ whole genome shotgun (WGS) entry which is preliminary data.</text>
</comment>
<evidence type="ECO:0000313" key="2">
    <source>
        <dbReference type="EMBL" id="GAA1674542.1"/>
    </source>
</evidence>
<organism evidence="2 3">
    <name type="scientific">Kribbella yunnanensis</name>
    <dbReference type="NCBI Taxonomy" id="190194"/>
    <lineage>
        <taxon>Bacteria</taxon>
        <taxon>Bacillati</taxon>
        <taxon>Actinomycetota</taxon>
        <taxon>Actinomycetes</taxon>
        <taxon>Propionibacteriales</taxon>
        <taxon>Kribbellaceae</taxon>
        <taxon>Kribbella</taxon>
    </lineage>
</organism>